<evidence type="ECO:0000256" key="2">
    <source>
        <dbReference type="SAM" id="MobiDB-lite"/>
    </source>
</evidence>
<reference evidence="3" key="1">
    <citation type="submission" date="2022-07" db="EMBL/GenBank/DDBJ databases">
        <title>Draft genome sequence of Zalerion maritima ATCC 34329, a (micro)plastics degrading marine fungus.</title>
        <authorList>
            <person name="Paco A."/>
            <person name="Goncalves M.F.M."/>
            <person name="Rocha-Santos T.A.P."/>
            <person name="Alves A."/>
        </authorList>
    </citation>
    <scope>NUCLEOTIDE SEQUENCE</scope>
    <source>
        <strain evidence="3">ATCC 34329</strain>
    </source>
</reference>
<keyword evidence="4" id="KW-1185">Reference proteome</keyword>
<evidence type="ECO:0000256" key="1">
    <source>
        <dbReference type="SAM" id="Coils"/>
    </source>
</evidence>
<feature type="coiled-coil region" evidence="1">
    <location>
        <begin position="120"/>
        <end position="149"/>
    </location>
</feature>
<feature type="compositionally biased region" description="Polar residues" evidence="2">
    <location>
        <begin position="199"/>
        <end position="223"/>
    </location>
</feature>
<proteinExistence type="predicted"/>
<protein>
    <submittedName>
        <fullName evidence="3">Uncharacterized protein</fullName>
    </submittedName>
</protein>
<sequence>MASTAATATSHADGLLREFAKIIQFREEILSGSHPRIKLPAHSAKQSNVNVFRPGQNGVADRVTTAPSASTSQHTTQQTQKNGVNGHKISNMSSFQANSQHPAPTAGTQAKAVPEIDPVLLEKSDDLKNAEIRLQRQRIEVELKQEVEQRRGKLQSLDEMPDFDLSDVLIKALARVQAAALPALADKNNNNTAAATNASPSSDSVDDNTFYSSQHDTPESSKSGRQHHPDNEDVQMLDDSNYEPHIFDKPVPPIPTIPQGSATQRPSGLRQFTMSGALIPQVAQIPQQAIEVRSSQESGEASGSRDTNSNGTDHNADRQNLGRRGLQPAFEPQEPRLVRSVDLSPVAPQPSHISTLAVSRRQPVPDRGGRMPQGTPAQVAALRGEASGPNTSPESSPQTGTTKSDRKKNKKRKKKADRQVPEPLSPYIKPEPRSPSPVSAPAYSRPNKRQRQSGGSRQIPVQDLTFDEPRYEQVQPAQSERFPSRQYRDGRYTVAYEDPRRPTAPIVQSPRFERGLFEERRASTQVRQPRSPGSTFVQYAEPPPQRTASQAGQAYYREVPHDEPRINARSEVVRERSLSPGMGPPRSTRIIVDQYGREYYEPARPAAIRQSVAPTSRHSDPEVIYERALPREASRRPDAFDDGGVVYARRASPTYAVPRRVITQPEYAPQAEYRSYRQREYSARPAGAPEEFVMRAPVERRFEETPREFVTRATSVRPAAEPVRYEMARDYGRVQSVRPDMQLREHLPGGPPDGRRSVIQQPVAREYTSHSAEQQVIRQEYIRPAEERYYERPGRSGEEIAFIERPRGATQEIVYADDARREVYR</sequence>
<dbReference type="AlphaFoldDB" id="A0AAD5RK38"/>
<feature type="compositionally biased region" description="Low complexity" evidence="2">
    <location>
        <begin position="64"/>
        <end position="80"/>
    </location>
</feature>
<dbReference type="Proteomes" id="UP001201980">
    <property type="component" value="Unassembled WGS sequence"/>
</dbReference>
<feature type="compositionally biased region" description="Polar residues" evidence="2">
    <location>
        <begin position="523"/>
        <end position="537"/>
    </location>
</feature>
<feature type="compositionally biased region" description="Polar residues" evidence="2">
    <location>
        <begin position="293"/>
        <end position="313"/>
    </location>
</feature>
<feature type="compositionally biased region" description="Polar residues" evidence="2">
    <location>
        <begin position="388"/>
        <end position="402"/>
    </location>
</feature>
<comment type="caution">
    <text evidence="3">The sequence shown here is derived from an EMBL/GenBank/DDBJ whole genome shotgun (WGS) entry which is preliminary data.</text>
</comment>
<feature type="compositionally biased region" description="Polar residues" evidence="2">
    <location>
        <begin position="258"/>
        <end position="267"/>
    </location>
</feature>
<feature type="compositionally biased region" description="Polar residues" evidence="2">
    <location>
        <begin position="88"/>
        <end position="108"/>
    </location>
</feature>
<dbReference type="EMBL" id="JAKWBI020000359">
    <property type="protein sequence ID" value="KAJ2896037.1"/>
    <property type="molecule type" value="Genomic_DNA"/>
</dbReference>
<feature type="region of interest" description="Disordered" evidence="2">
    <location>
        <begin position="190"/>
        <end position="267"/>
    </location>
</feature>
<evidence type="ECO:0000313" key="4">
    <source>
        <dbReference type="Proteomes" id="UP001201980"/>
    </source>
</evidence>
<accession>A0AAD5RK38</accession>
<gene>
    <name evidence="3" type="ORF">MKZ38_005922</name>
</gene>
<evidence type="ECO:0000313" key="3">
    <source>
        <dbReference type="EMBL" id="KAJ2896037.1"/>
    </source>
</evidence>
<feature type="region of interest" description="Disordered" evidence="2">
    <location>
        <begin position="51"/>
        <end position="110"/>
    </location>
</feature>
<name>A0AAD5RK38_9PEZI</name>
<feature type="region of interest" description="Disordered" evidence="2">
    <location>
        <begin position="289"/>
        <end position="547"/>
    </location>
</feature>
<feature type="compositionally biased region" description="Basic residues" evidence="2">
    <location>
        <begin position="405"/>
        <end position="416"/>
    </location>
</feature>
<keyword evidence="1" id="KW-0175">Coiled coil</keyword>
<feature type="compositionally biased region" description="Basic and acidic residues" evidence="2">
    <location>
        <begin position="482"/>
        <end position="501"/>
    </location>
</feature>
<organism evidence="3 4">
    <name type="scientific">Zalerion maritima</name>
    <dbReference type="NCBI Taxonomy" id="339359"/>
    <lineage>
        <taxon>Eukaryota</taxon>
        <taxon>Fungi</taxon>
        <taxon>Dikarya</taxon>
        <taxon>Ascomycota</taxon>
        <taxon>Pezizomycotina</taxon>
        <taxon>Sordariomycetes</taxon>
        <taxon>Lulworthiomycetidae</taxon>
        <taxon>Lulworthiales</taxon>
        <taxon>Lulworthiaceae</taxon>
        <taxon>Zalerion</taxon>
    </lineage>
</organism>
<feature type="compositionally biased region" description="Basic and acidic residues" evidence="2">
    <location>
        <begin position="511"/>
        <end position="522"/>
    </location>
</feature>